<dbReference type="NCBIfam" id="TIGR02292">
    <property type="entry name" value="ygfB_yecA"/>
    <property type="match status" value="1"/>
</dbReference>
<evidence type="ECO:0000313" key="2">
    <source>
        <dbReference type="Proteomes" id="UP000645257"/>
    </source>
</evidence>
<dbReference type="Gene3D" id="3.10.450.50">
    <property type="match status" value="1"/>
</dbReference>
<dbReference type="InterPro" id="IPR011978">
    <property type="entry name" value="YgfB-like"/>
</dbReference>
<protein>
    <recommendedName>
        <fullName evidence="3">YecA family protein</fullName>
    </recommendedName>
</protein>
<organism evidence="1 2">
    <name type="scientific">Paludibacterium paludis</name>
    <dbReference type="NCBI Taxonomy" id="1225769"/>
    <lineage>
        <taxon>Bacteria</taxon>
        <taxon>Pseudomonadati</taxon>
        <taxon>Pseudomonadota</taxon>
        <taxon>Betaproteobacteria</taxon>
        <taxon>Neisseriales</taxon>
        <taxon>Chromobacteriaceae</taxon>
        <taxon>Paludibacterium</taxon>
    </lineage>
</organism>
<accession>A0A918NY22</accession>
<sequence>MSQTVFTDDDLMRLDELLGGFAEAGSTMRVDEAQAFFTALITGPDAVDPDLWWEEVIGDAVFENDEDEQTVRALLEKLWTSTADELADGDGVDLILYPDENDQDDYWTWCNAYLYALEVVPTDWYDVEDEGFDEMMYPIFALGGLFDEEDGKEPLVSFTAAEIEAMKQELPDAIAAAWRYWNAKKQTPDTIRREGDKVGRNDPCPCGSGKKYKACCGKS</sequence>
<dbReference type="AlphaFoldDB" id="A0A918NY22"/>
<dbReference type="SUPFAM" id="SSF103642">
    <property type="entry name" value="Sec-C motif"/>
    <property type="match status" value="1"/>
</dbReference>
<dbReference type="Proteomes" id="UP000645257">
    <property type="component" value="Unassembled WGS sequence"/>
</dbReference>
<dbReference type="InterPro" id="IPR036255">
    <property type="entry name" value="YgfB-like_sf"/>
</dbReference>
<keyword evidence="2" id="KW-1185">Reference proteome</keyword>
<dbReference type="InterPro" id="IPR004027">
    <property type="entry name" value="SEC_C_motif"/>
</dbReference>
<reference evidence="1" key="1">
    <citation type="journal article" date="2014" name="Int. J. Syst. Evol. Microbiol.">
        <title>Complete genome sequence of Corynebacterium casei LMG S-19264T (=DSM 44701T), isolated from a smear-ripened cheese.</title>
        <authorList>
            <consortium name="US DOE Joint Genome Institute (JGI-PGF)"/>
            <person name="Walter F."/>
            <person name="Albersmeier A."/>
            <person name="Kalinowski J."/>
            <person name="Ruckert C."/>
        </authorList>
    </citation>
    <scope>NUCLEOTIDE SEQUENCE</scope>
    <source>
        <strain evidence="1">KCTC 32182</strain>
    </source>
</reference>
<dbReference type="EMBL" id="BMYX01000002">
    <property type="protein sequence ID" value="GGY06053.1"/>
    <property type="molecule type" value="Genomic_DNA"/>
</dbReference>
<dbReference type="Pfam" id="PF03695">
    <property type="entry name" value="UPF0149"/>
    <property type="match status" value="1"/>
</dbReference>
<dbReference type="RefSeq" id="WP_189530977.1">
    <property type="nucleotide sequence ID" value="NZ_BMYX01000002.1"/>
</dbReference>
<comment type="caution">
    <text evidence="1">The sequence shown here is derived from an EMBL/GenBank/DDBJ whole genome shotgun (WGS) entry which is preliminary data.</text>
</comment>
<name>A0A918NY22_9NEIS</name>
<proteinExistence type="predicted"/>
<dbReference type="SUPFAM" id="SSF101327">
    <property type="entry name" value="YgfB-like"/>
    <property type="match status" value="1"/>
</dbReference>
<dbReference type="PANTHER" id="PTHR33747">
    <property type="entry name" value="UPF0225 PROTEIN SCO1677"/>
    <property type="match status" value="1"/>
</dbReference>
<evidence type="ECO:0008006" key="3">
    <source>
        <dbReference type="Google" id="ProtNLM"/>
    </source>
</evidence>
<gene>
    <name evidence="1" type="ORF">GCM10011289_05590</name>
</gene>
<dbReference type="Pfam" id="PF02810">
    <property type="entry name" value="SEC-C"/>
    <property type="match status" value="1"/>
</dbReference>
<evidence type="ECO:0000313" key="1">
    <source>
        <dbReference type="EMBL" id="GGY06053.1"/>
    </source>
</evidence>
<reference evidence="1" key="2">
    <citation type="submission" date="2020-09" db="EMBL/GenBank/DDBJ databases">
        <authorList>
            <person name="Sun Q."/>
            <person name="Kim S."/>
        </authorList>
    </citation>
    <scope>NUCLEOTIDE SEQUENCE</scope>
    <source>
        <strain evidence="1">KCTC 32182</strain>
    </source>
</reference>
<dbReference type="PANTHER" id="PTHR33747:SF1">
    <property type="entry name" value="ADENYLATE CYCLASE-ASSOCIATED CAP C-TERMINAL DOMAIN-CONTAINING PROTEIN"/>
    <property type="match status" value="1"/>
</dbReference>